<dbReference type="PROSITE" id="PS50931">
    <property type="entry name" value="HTH_LYSR"/>
    <property type="match status" value="1"/>
</dbReference>
<dbReference type="PANTHER" id="PTHR30537:SF66">
    <property type="entry name" value="IRON-REGULATED VIRULENCE REGULATORY PROTEIN IRGB"/>
    <property type="match status" value="1"/>
</dbReference>
<evidence type="ECO:0000256" key="3">
    <source>
        <dbReference type="ARBA" id="ARBA00023125"/>
    </source>
</evidence>
<comment type="similarity">
    <text evidence="1">Belongs to the LysR transcriptional regulatory family.</text>
</comment>
<dbReference type="Gene3D" id="3.40.190.290">
    <property type="match status" value="1"/>
</dbReference>
<evidence type="ECO:0000256" key="4">
    <source>
        <dbReference type="ARBA" id="ARBA00023163"/>
    </source>
</evidence>
<protein>
    <submittedName>
        <fullName evidence="7">LysR family transcriptional regulator</fullName>
    </submittedName>
</protein>
<evidence type="ECO:0000256" key="1">
    <source>
        <dbReference type="ARBA" id="ARBA00009437"/>
    </source>
</evidence>
<dbReference type="InterPro" id="IPR058163">
    <property type="entry name" value="LysR-type_TF_proteobact-type"/>
</dbReference>
<dbReference type="RefSeq" id="WP_106760783.1">
    <property type="nucleotide sequence ID" value="NZ_PXNP01000008.1"/>
</dbReference>
<dbReference type="EMBL" id="PXNP01000008">
    <property type="protein sequence ID" value="PSF14112.1"/>
    <property type="molecule type" value="Genomic_DNA"/>
</dbReference>
<feature type="region of interest" description="Disordered" evidence="5">
    <location>
        <begin position="297"/>
        <end position="317"/>
    </location>
</feature>
<dbReference type="FunFam" id="1.10.10.10:FF:000001">
    <property type="entry name" value="LysR family transcriptional regulator"/>
    <property type="match status" value="1"/>
</dbReference>
<dbReference type="InterPro" id="IPR036388">
    <property type="entry name" value="WH-like_DNA-bd_sf"/>
</dbReference>
<reference evidence="7 8" key="1">
    <citation type="submission" date="2018-03" db="EMBL/GenBank/DDBJ databases">
        <title>Marinobacter brunus sp. nov., a marine bacterium of Gamma-proteobacteria isolated from the surface seawater of the South China Sea.</title>
        <authorList>
            <person name="Cheng H."/>
            <person name="Wu Y.-H."/>
            <person name="Xamxidin M."/>
            <person name="Xu X.-W."/>
        </authorList>
    </citation>
    <scope>NUCLEOTIDE SEQUENCE [LARGE SCALE GENOMIC DNA]</scope>
    <source>
        <strain evidence="7 8">NH169-3</strain>
    </source>
</reference>
<dbReference type="GO" id="GO:0003700">
    <property type="term" value="F:DNA-binding transcription factor activity"/>
    <property type="evidence" value="ECO:0007669"/>
    <property type="project" value="InterPro"/>
</dbReference>
<evidence type="ECO:0000259" key="6">
    <source>
        <dbReference type="PROSITE" id="PS50931"/>
    </source>
</evidence>
<dbReference type="GO" id="GO:0006351">
    <property type="term" value="P:DNA-templated transcription"/>
    <property type="evidence" value="ECO:0007669"/>
    <property type="project" value="TreeGrafter"/>
</dbReference>
<gene>
    <name evidence="7" type="ORF">C7H09_00895</name>
</gene>
<feature type="domain" description="HTH lysR-type" evidence="6">
    <location>
        <begin position="1"/>
        <end position="59"/>
    </location>
</feature>
<dbReference type="OrthoDB" id="6183733at2"/>
<evidence type="ECO:0000313" key="8">
    <source>
        <dbReference type="Proteomes" id="UP000239866"/>
    </source>
</evidence>
<dbReference type="InterPro" id="IPR000847">
    <property type="entry name" value="LysR_HTH_N"/>
</dbReference>
<dbReference type="InterPro" id="IPR005119">
    <property type="entry name" value="LysR_subst-bd"/>
</dbReference>
<proteinExistence type="inferred from homology"/>
<dbReference type="GO" id="GO:0043565">
    <property type="term" value="F:sequence-specific DNA binding"/>
    <property type="evidence" value="ECO:0007669"/>
    <property type="project" value="TreeGrafter"/>
</dbReference>
<dbReference type="Pfam" id="PF03466">
    <property type="entry name" value="LysR_substrate"/>
    <property type="match status" value="1"/>
</dbReference>
<name>A0A2T1KWL4_9GAMM</name>
<evidence type="ECO:0000256" key="2">
    <source>
        <dbReference type="ARBA" id="ARBA00023015"/>
    </source>
</evidence>
<dbReference type="SUPFAM" id="SSF46785">
    <property type="entry name" value="Winged helix' DNA-binding domain"/>
    <property type="match status" value="1"/>
</dbReference>
<accession>A0A2T1KWL4</accession>
<evidence type="ECO:0000256" key="5">
    <source>
        <dbReference type="SAM" id="MobiDB-lite"/>
    </source>
</evidence>
<keyword evidence="2" id="KW-0805">Transcription regulation</keyword>
<dbReference type="PANTHER" id="PTHR30537">
    <property type="entry name" value="HTH-TYPE TRANSCRIPTIONAL REGULATOR"/>
    <property type="match status" value="1"/>
</dbReference>
<keyword evidence="8" id="KW-1185">Reference proteome</keyword>
<dbReference type="Pfam" id="PF00126">
    <property type="entry name" value="HTH_1"/>
    <property type="match status" value="1"/>
</dbReference>
<dbReference type="SUPFAM" id="SSF53850">
    <property type="entry name" value="Periplasmic binding protein-like II"/>
    <property type="match status" value="1"/>
</dbReference>
<organism evidence="7 8">
    <name type="scientific">Marinobacter fuscus</name>
    <dbReference type="NCBI Taxonomy" id="2109942"/>
    <lineage>
        <taxon>Bacteria</taxon>
        <taxon>Pseudomonadati</taxon>
        <taxon>Pseudomonadota</taxon>
        <taxon>Gammaproteobacteria</taxon>
        <taxon>Pseudomonadales</taxon>
        <taxon>Marinobacteraceae</taxon>
        <taxon>Marinobacter</taxon>
    </lineage>
</organism>
<dbReference type="Proteomes" id="UP000239866">
    <property type="component" value="Unassembled WGS sequence"/>
</dbReference>
<dbReference type="AlphaFoldDB" id="A0A2T1KWL4"/>
<keyword evidence="3" id="KW-0238">DNA-binding</keyword>
<dbReference type="Gene3D" id="1.10.10.10">
    <property type="entry name" value="Winged helix-like DNA-binding domain superfamily/Winged helix DNA-binding domain"/>
    <property type="match status" value="1"/>
</dbReference>
<dbReference type="InterPro" id="IPR036390">
    <property type="entry name" value="WH_DNA-bd_sf"/>
</dbReference>
<evidence type="ECO:0000313" key="7">
    <source>
        <dbReference type="EMBL" id="PSF14112.1"/>
    </source>
</evidence>
<keyword evidence="4" id="KW-0804">Transcription</keyword>
<sequence>MYDLQELEAFVSVVRTGSLTASTRDLGLPKSTLSRRIKQLEETLGQPLLLRQSKKIVPNDAGRVFYRYCNDILELVAQGHEALDELKEEVTGRLELRCHEALVRGWFSGVVESFMANHEDLTISLRTQRSVPDRVDDGVCVWLGQPAYSELRQECLGVLEQGVFGSPEYFRNHGVPESPGALVGHPWVDLVGLGDERTALQHSRMGCFPLSLPERRFTVDQLSVQGDAIAAGRGLGLMPLWLVERRLSAHPGTFRRCLAEWSGPEVPVTLLYPHGVLPRRVRAFIAHLRSAVPLAWGQTTPNPSAGVPEPGTNGSRK</sequence>
<comment type="caution">
    <text evidence="7">The sequence shown here is derived from an EMBL/GenBank/DDBJ whole genome shotgun (WGS) entry which is preliminary data.</text>
</comment>